<organism evidence="2 3">
    <name type="scientific">Nyssa sinensis</name>
    <dbReference type="NCBI Taxonomy" id="561372"/>
    <lineage>
        <taxon>Eukaryota</taxon>
        <taxon>Viridiplantae</taxon>
        <taxon>Streptophyta</taxon>
        <taxon>Embryophyta</taxon>
        <taxon>Tracheophyta</taxon>
        <taxon>Spermatophyta</taxon>
        <taxon>Magnoliopsida</taxon>
        <taxon>eudicotyledons</taxon>
        <taxon>Gunneridae</taxon>
        <taxon>Pentapetalae</taxon>
        <taxon>asterids</taxon>
        <taxon>Cornales</taxon>
        <taxon>Nyssaceae</taxon>
        <taxon>Nyssa</taxon>
    </lineage>
</organism>
<evidence type="ECO:0000313" key="3">
    <source>
        <dbReference type="Proteomes" id="UP000325577"/>
    </source>
</evidence>
<evidence type="ECO:0000256" key="1">
    <source>
        <dbReference type="SAM" id="MobiDB-lite"/>
    </source>
</evidence>
<evidence type="ECO:0000313" key="2">
    <source>
        <dbReference type="EMBL" id="KAA8547076.1"/>
    </source>
</evidence>
<sequence length="248" mass="27872">MSNQEEKNNEFNFSNSIDAEGNSGESNNEVDNVEIEDDSEPMDPKASHFTLEHKGYTKLTDDQRKRLQKVLKLASRVHNKVLSVKNLVKVGLIQALGLDFRKQVLSRFRPLRKKRVAIGDPTSSTKRLAIGDSSFSERTRMEENVQDPEAFPSQAELLEPPIAGDTNVAGTPIPLSRRRGKEGKSRAEKRNLGSDIGGRYEYRDLEAQLQVHLMSSIEVANKIEELKNKLDDTEMELGTAPSHFGIQR</sequence>
<dbReference type="AlphaFoldDB" id="A0A5J5BWP7"/>
<dbReference type="EMBL" id="CM018032">
    <property type="protein sequence ID" value="KAA8547076.1"/>
    <property type="molecule type" value="Genomic_DNA"/>
</dbReference>
<accession>A0A5J5BWP7</accession>
<feature type="compositionally biased region" description="Acidic residues" evidence="1">
    <location>
        <begin position="31"/>
        <end position="41"/>
    </location>
</feature>
<feature type="region of interest" description="Disordered" evidence="1">
    <location>
        <begin position="162"/>
        <end position="194"/>
    </location>
</feature>
<reference evidence="2 3" key="1">
    <citation type="submission" date="2019-09" db="EMBL/GenBank/DDBJ databases">
        <title>A chromosome-level genome assembly of the Chinese tupelo Nyssa sinensis.</title>
        <authorList>
            <person name="Yang X."/>
            <person name="Kang M."/>
            <person name="Yang Y."/>
            <person name="Xiong H."/>
            <person name="Wang M."/>
            <person name="Zhang Z."/>
            <person name="Wang Z."/>
            <person name="Wu H."/>
            <person name="Ma T."/>
            <person name="Liu J."/>
            <person name="Xi Z."/>
        </authorList>
    </citation>
    <scope>NUCLEOTIDE SEQUENCE [LARGE SCALE GENOMIC DNA]</scope>
    <source>
        <strain evidence="2">J267</strain>
        <tissue evidence="2">Leaf</tissue>
    </source>
</reference>
<proteinExistence type="predicted"/>
<name>A0A5J5BWP7_9ASTE</name>
<protein>
    <submittedName>
        <fullName evidence="2">Uncharacterized protein</fullName>
    </submittedName>
</protein>
<dbReference type="Proteomes" id="UP000325577">
    <property type="component" value="Linkage Group LG1"/>
</dbReference>
<feature type="compositionally biased region" description="Basic and acidic residues" evidence="1">
    <location>
        <begin position="182"/>
        <end position="194"/>
    </location>
</feature>
<gene>
    <name evidence="2" type="ORF">F0562_003505</name>
</gene>
<keyword evidence="3" id="KW-1185">Reference proteome</keyword>
<feature type="region of interest" description="Disordered" evidence="1">
    <location>
        <begin position="1"/>
        <end position="47"/>
    </location>
</feature>